<dbReference type="SUPFAM" id="SSF47266">
    <property type="entry name" value="4-helical cytokines"/>
    <property type="match status" value="1"/>
</dbReference>
<comment type="subcellular location">
    <subcellularLocation>
        <location evidence="1">Secreted</location>
    </subcellularLocation>
</comment>
<protein>
    <recommendedName>
        <fullName evidence="10">Thrombopoietin</fullName>
    </recommendedName>
</protein>
<dbReference type="PANTHER" id="PTHR10560:SF0">
    <property type="entry name" value="THROMBOPOIETIN"/>
    <property type="match status" value="1"/>
</dbReference>
<gene>
    <name evidence="8" type="ORF">AALO_G00011550</name>
</gene>
<dbReference type="InterPro" id="IPR001323">
    <property type="entry name" value="EPO_TPO"/>
</dbReference>
<organism evidence="8 9">
    <name type="scientific">Alosa alosa</name>
    <name type="common">allis shad</name>
    <dbReference type="NCBI Taxonomy" id="278164"/>
    <lineage>
        <taxon>Eukaryota</taxon>
        <taxon>Metazoa</taxon>
        <taxon>Chordata</taxon>
        <taxon>Craniata</taxon>
        <taxon>Vertebrata</taxon>
        <taxon>Euteleostomi</taxon>
        <taxon>Actinopterygii</taxon>
        <taxon>Neopterygii</taxon>
        <taxon>Teleostei</taxon>
        <taxon>Clupei</taxon>
        <taxon>Clupeiformes</taxon>
        <taxon>Clupeoidei</taxon>
        <taxon>Clupeidae</taxon>
        <taxon>Alosa</taxon>
    </lineage>
</organism>
<keyword evidence="5 7" id="KW-0732">Signal</keyword>
<evidence type="ECO:0000256" key="2">
    <source>
        <dbReference type="ARBA" id="ARBA00005782"/>
    </source>
</evidence>
<evidence type="ECO:0000256" key="7">
    <source>
        <dbReference type="SAM" id="SignalP"/>
    </source>
</evidence>
<dbReference type="InterPro" id="IPR009079">
    <property type="entry name" value="4_helix_cytokine-like_core"/>
</dbReference>
<name>A0AAV6HG13_9TELE</name>
<dbReference type="AlphaFoldDB" id="A0AAV6HG13"/>
<evidence type="ECO:0000256" key="4">
    <source>
        <dbReference type="ARBA" id="ARBA00022702"/>
    </source>
</evidence>
<dbReference type="Pfam" id="PF00758">
    <property type="entry name" value="EPO_TPO"/>
    <property type="match status" value="1"/>
</dbReference>
<evidence type="ECO:0000256" key="1">
    <source>
        <dbReference type="ARBA" id="ARBA00004613"/>
    </source>
</evidence>
<evidence type="ECO:0000256" key="3">
    <source>
        <dbReference type="ARBA" id="ARBA00022525"/>
    </source>
</evidence>
<evidence type="ECO:0000256" key="5">
    <source>
        <dbReference type="ARBA" id="ARBA00022729"/>
    </source>
</evidence>
<comment type="similarity">
    <text evidence="2">Belongs to the EPO/TPO family.</text>
</comment>
<dbReference type="PANTHER" id="PTHR10560">
    <property type="entry name" value="THROMBOPOIETIN"/>
    <property type="match status" value="1"/>
</dbReference>
<keyword evidence="3" id="KW-0964">Secreted</keyword>
<accession>A0AAV6HG13</accession>
<evidence type="ECO:0000256" key="6">
    <source>
        <dbReference type="ARBA" id="ARBA00023157"/>
    </source>
</evidence>
<dbReference type="GO" id="GO:0005179">
    <property type="term" value="F:hormone activity"/>
    <property type="evidence" value="ECO:0007669"/>
    <property type="project" value="UniProtKB-KW"/>
</dbReference>
<keyword evidence="9" id="KW-1185">Reference proteome</keyword>
<reference evidence="8 9" key="1">
    <citation type="submission" date="2020-10" db="EMBL/GenBank/DDBJ databases">
        <title>Chromosome-scale genome assembly of the Allis shad, Alosa alosa.</title>
        <authorList>
            <person name="Margot Z."/>
            <person name="Christophe K."/>
            <person name="Cabau C."/>
            <person name="Louis A."/>
            <person name="Berthelot C."/>
            <person name="Parey E."/>
            <person name="Roest Crollius H."/>
            <person name="Montfort J."/>
            <person name="Robinson-Rechavi M."/>
            <person name="Bucao C."/>
            <person name="Bouchez O."/>
            <person name="Gislard M."/>
            <person name="Lluch J."/>
            <person name="Milhes M."/>
            <person name="Lampietro C."/>
            <person name="Lopez Roques C."/>
            <person name="Donnadieu C."/>
            <person name="Braasch I."/>
            <person name="Desvignes T."/>
            <person name="Postlethwait J."/>
            <person name="Bobe J."/>
            <person name="Guiguen Y."/>
        </authorList>
    </citation>
    <scope>NUCLEOTIDE SEQUENCE [LARGE SCALE GENOMIC DNA]</scope>
    <source>
        <strain evidence="8">M-15738</strain>
        <tissue evidence="8">Blood</tissue>
    </source>
</reference>
<dbReference type="GO" id="GO:0005125">
    <property type="term" value="F:cytokine activity"/>
    <property type="evidence" value="ECO:0007669"/>
    <property type="project" value="InterPro"/>
</dbReference>
<feature type="chain" id="PRO_5043933055" description="Thrombopoietin" evidence="7">
    <location>
        <begin position="22"/>
        <end position="185"/>
    </location>
</feature>
<keyword evidence="4" id="KW-0372">Hormone</keyword>
<dbReference type="GO" id="GO:0008283">
    <property type="term" value="P:cell population proliferation"/>
    <property type="evidence" value="ECO:0007669"/>
    <property type="project" value="InterPro"/>
</dbReference>
<evidence type="ECO:0008006" key="10">
    <source>
        <dbReference type="Google" id="ProtNLM"/>
    </source>
</evidence>
<evidence type="ECO:0000313" key="9">
    <source>
        <dbReference type="Proteomes" id="UP000823561"/>
    </source>
</evidence>
<dbReference type="Gene3D" id="1.20.1250.10">
    <property type="match status" value="1"/>
</dbReference>
<keyword evidence="6" id="KW-1015">Disulfide bond</keyword>
<dbReference type="InterPro" id="IPR003978">
    <property type="entry name" value="Thrombopoietin"/>
</dbReference>
<comment type="caution">
    <text evidence="8">The sequence shown here is derived from an EMBL/GenBank/DDBJ whole genome shotgun (WGS) entry which is preliminary data.</text>
</comment>
<dbReference type="EMBL" id="JADWDJ010000001">
    <property type="protein sequence ID" value="KAG5286153.1"/>
    <property type="molecule type" value="Genomic_DNA"/>
</dbReference>
<dbReference type="GO" id="GO:0005576">
    <property type="term" value="C:extracellular region"/>
    <property type="evidence" value="ECO:0007669"/>
    <property type="project" value="UniProtKB-SubCell"/>
</dbReference>
<feature type="signal peptide" evidence="7">
    <location>
        <begin position="1"/>
        <end position="21"/>
    </location>
</feature>
<sequence>MAVSRILPLLLFWVASTVCDSHIKPSEFLCNEVERGRLRNQAENLCKRMNNCSDLTKPLSPEIRLPDASIHKETWEKIHFKDRMAEVLQSLRNLVQDVEAARESMQSGCGSSLLEGLEHNARNYQGILTHPSVAVEVERLHPGETTRPPIIQKSSSNIKQILRHFDNLLKGKLELLMMELDVSCH</sequence>
<proteinExistence type="inferred from homology"/>
<dbReference type="Proteomes" id="UP000823561">
    <property type="component" value="Chromosome 1"/>
</dbReference>
<evidence type="ECO:0000313" key="8">
    <source>
        <dbReference type="EMBL" id="KAG5286153.1"/>
    </source>
</evidence>